<feature type="transmembrane region" description="Helical" evidence="1">
    <location>
        <begin position="102"/>
        <end position="124"/>
    </location>
</feature>
<organism evidence="2 3">
    <name type="scientific">Candidatus Saganbacteria bacterium CG08_land_8_20_14_0_20_45_16</name>
    <dbReference type="NCBI Taxonomy" id="2014293"/>
    <lineage>
        <taxon>Bacteria</taxon>
        <taxon>Bacillati</taxon>
        <taxon>Saganbacteria</taxon>
    </lineage>
</organism>
<evidence type="ECO:0000313" key="2">
    <source>
        <dbReference type="EMBL" id="PIS28743.1"/>
    </source>
</evidence>
<dbReference type="AlphaFoldDB" id="A0A2H0XUZ9"/>
<sequence>MKKVVIPGIVAGLLMAVVGMGYSMLMGKLFPAIMAEYSNTAIFRPWKDPLMQLFFAYPFVLGLALAYVWDKVKGSMGGLILGYFLVAIIPGMLITYSSFHVSLLMTINWTLGSLVNVLVAVLVLKKMNG</sequence>
<evidence type="ECO:0000313" key="3">
    <source>
        <dbReference type="Proteomes" id="UP000231343"/>
    </source>
</evidence>
<name>A0A2H0XUZ9_UNCSA</name>
<feature type="transmembrane region" description="Helical" evidence="1">
    <location>
        <begin position="9"/>
        <end position="30"/>
    </location>
</feature>
<reference evidence="2 3" key="1">
    <citation type="submission" date="2017-09" db="EMBL/GenBank/DDBJ databases">
        <title>Depth-based differentiation of microbial function through sediment-hosted aquifers and enrichment of novel symbionts in the deep terrestrial subsurface.</title>
        <authorList>
            <person name="Probst A.J."/>
            <person name="Ladd B."/>
            <person name="Jarett J.K."/>
            <person name="Geller-Mcgrath D.E."/>
            <person name="Sieber C.M."/>
            <person name="Emerson J.B."/>
            <person name="Anantharaman K."/>
            <person name="Thomas B.C."/>
            <person name="Malmstrom R."/>
            <person name="Stieglmeier M."/>
            <person name="Klingl A."/>
            <person name="Woyke T."/>
            <person name="Ryan C.M."/>
            <person name="Banfield J.F."/>
        </authorList>
    </citation>
    <scope>NUCLEOTIDE SEQUENCE [LARGE SCALE GENOMIC DNA]</scope>
    <source>
        <strain evidence="2">CG08_land_8_20_14_0_20_45_16</strain>
    </source>
</reference>
<evidence type="ECO:0008006" key="4">
    <source>
        <dbReference type="Google" id="ProtNLM"/>
    </source>
</evidence>
<evidence type="ECO:0000256" key="1">
    <source>
        <dbReference type="SAM" id="Phobius"/>
    </source>
</evidence>
<comment type="caution">
    <text evidence="2">The sequence shown here is derived from an EMBL/GenBank/DDBJ whole genome shotgun (WGS) entry which is preliminary data.</text>
</comment>
<feature type="transmembrane region" description="Helical" evidence="1">
    <location>
        <begin position="50"/>
        <end position="69"/>
    </location>
</feature>
<keyword evidence="1" id="KW-0472">Membrane</keyword>
<gene>
    <name evidence="2" type="ORF">COT42_07020</name>
</gene>
<keyword evidence="1" id="KW-0812">Transmembrane</keyword>
<accession>A0A2H0XUZ9</accession>
<keyword evidence="1" id="KW-1133">Transmembrane helix</keyword>
<feature type="transmembrane region" description="Helical" evidence="1">
    <location>
        <begin position="76"/>
        <end position="96"/>
    </location>
</feature>
<dbReference type="Proteomes" id="UP000231343">
    <property type="component" value="Unassembled WGS sequence"/>
</dbReference>
<dbReference type="EMBL" id="PEYM01000117">
    <property type="protein sequence ID" value="PIS28743.1"/>
    <property type="molecule type" value="Genomic_DNA"/>
</dbReference>
<proteinExistence type="predicted"/>
<protein>
    <recommendedName>
        <fullName evidence="4">DUF1761 domain-containing protein</fullName>
    </recommendedName>
</protein>